<keyword evidence="3" id="KW-1185">Reference proteome</keyword>
<dbReference type="EMBL" id="CP065938">
    <property type="protein sequence ID" value="UWX05307.1"/>
    <property type="molecule type" value="Genomic_DNA"/>
</dbReference>
<dbReference type="InterPro" id="IPR027417">
    <property type="entry name" value="P-loop_NTPase"/>
</dbReference>
<sequence>MARIIAIANQKGGVGKTTTSVNLSASLALMEKKVLLVDCDPQANSTSALGMDGKNAGYDLYTSLVDNENLSSSILKTDIDYLDLLPATTDLAALELELVDKEKREYFFKELLSPLADEYDYIILDCPPSLGLITLNSLCFAEELVIPLQCEFFALEGIVKLLQTYETVKKKLNPDINVLGVILTMYDSRNKLAKQVKAETERCFPKLVFKTIIPRNVRLSEAPSFGKTILHYDIKSKGAEAYLALAKEVEARKIVK</sequence>
<dbReference type="PRINTS" id="PR00091">
    <property type="entry name" value="NITROGNASEII"/>
</dbReference>
<evidence type="ECO:0000313" key="2">
    <source>
        <dbReference type="EMBL" id="UWX05307.1"/>
    </source>
</evidence>
<reference evidence="2" key="1">
    <citation type="submission" date="2020-12" db="EMBL/GenBank/DDBJ databases">
        <title>Taurinivorans muris gen. nov., sp. nov., fundamental and realized metabolic niche of a ubiquitous sulfidogenic bacterium in the murine intestine.</title>
        <authorList>
            <person name="Ye H."/>
            <person name="Hanson B.T."/>
            <person name="Loy A."/>
        </authorList>
    </citation>
    <scope>NUCLEOTIDE SEQUENCE</scope>
    <source>
        <strain evidence="2">LT0009</strain>
    </source>
</reference>
<evidence type="ECO:0000313" key="3">
    <source>
        <dbReference type="Proteomes" id="UP001058120"/>
    </source>
</evidence>
<dbReference type="SUPFAM" id="SSF52540">
    <property type="entry name" value="P-loop containing nucleoside triphosphate hydrolases"/>
    <property type="match status" value="1"/>
</dbReference>
<gene>
    <name evidence="2" type="ORF">JBF11_07575</name>
</gene>
<protein>
    <submittedName>
        <fullName evidence="2">ParA family protein</fullName>
    </submittedName>
</protein>
<dbReference type="InterPro" id="IPR050678">
    <property type="entry name" value="DNA_Partitioning_ATPase"/>
</dbReference>
<dbReference type="CDD" id="cd02042">
    <property type="entry name" value="ParAB_family"/>
    <property type="match status" value="1"/>
</dbReference>
<feature type="domain" description="AAA" evidence="1">
    <location>
        <begin position="3"/>
        <end position="177"/>
    </location>
</feature>
<name>A0ABY5Y1P3_9BACT</name>
<evidence type="ECO:0000259" key="1">
    <source>
        <dbReference type="Pfam" id="PF13614"/>
    </source>
</evidence>
<dbReference type="Gene3D" id="3.40.50.300">
    <property type="entry name" value="P-loop containing nucleotide triphosphate hydrolases"/>
    <property type="match status" value="1"/>
</dbReference>
<accession>A0ABY5Y1P3</accession>
<proteinExistence type="predicted"/>
<dbReference type="Proteomes" id="UP001058120">
    <property type="component" value="Chromosome"/>
</dbReference>
<dbReference type="Pfam" id="PF13614">
    <property type="entry name" value="AAA_31"/>
    <property type="match status" value="1"/>
</dbReference>
<dbReference type="InterPro" id="IPR025669">
    <property type="entry name" value="AAA_dom"/>
</dbReference>
<dbReference type="PANTHER" id="PTHR13696">
    <property type="entry name" value="P-LOOP CONTAINING NUCLEOSIDE TRIPHOSPHATE HYDROLASE"/>
    <property type="match status" value="1"/>
</dbReference>
<dbReference type="PANTHER" id="PTHR13696:SF52">
    <property type="entry name" value="PARA FAMILY PROTEIN CT_582"/>
    <property type="match status" value="1"/>
</dbReference>
<dbReference type="RefSeq" id="WP_334314883.1">
    <property type="nucleotide sequence ID" value="NZ_CP065938.1"/>
</dbReference>
<organism evidence="2 3">
    <name type="scientific">Taurinivorans muris</name>
    <dbReference type="NCBI Taxonomy" id="2787751"/>
    <lineage>
        <taxon>Bacteria</taxon>
        <taxon>Pseudomonadati</taxon>
        <taxon>Thermodesulfobacteriota</taxon>
        <taxon>Desulfovibrionia</taxon>
        <taxon>Desulfovibrionales</taxon>
        <taxon>Desulfovibrionaceae</taxon>
        <taxon>Taurinivorans</taxon>
    </lineage>
</organism>